<dbReference type="Pfam" id="PF00147">
    <property type="entry name" value="Fibrinogen_C"/>
    <property type="match status" value="1"/>
</dbReference>
<feature type="domain" description="Fibrinogen C-terminal" evidence="1">
    <location>
        <begin position="2"/>
        <end position="33"/>
    </location>
</feature>
<dbReference type="InterPro" id="IPR036056">
    <property type="entry name" value="Fibrinogen-like_C"/>
</dbReference>
<sequence>VMKRFDGSVNFNQSWNKYKYGFGSARGEYWLVRKSTVAYFVSMNSAIILLYPEAYNPDLYKEEEDLQPVAPTAKHQNTSCEKTE</sequence>
<evidence type="ECO:0000259" key="1">
    <source>
        <dbReference type="Pfam" id="PF00147"/>
    </source>
</evidence>
<name>A0AA88YA01_PINIB</name>
<dbReference type="EMBL" id="VSWD01000005">
    <property type="protein sequence ID" value="KAK3101095.1"/>
    <property type="molecule type" value="Genomic_DNA"/>
</dbReference>
<evidence type="ECO:0000313" key="2">
    <source>
        <dbReference type="EMBL" id="KAK3101095.1"/>
    </source>
</evidence>
<protein>
    <recommendedName>
        <fullName evidence="1">Fibrinogen C-terminal domain-containing protein</fullName>
    </recommendedName>
</protein>
<organism evidence="2 3">
    <name type="scientific">Pinctada imbricata</name>
    <name type="common">Atlantic pearl-oyster</name>
    <name type="synonym">Pinctada martensii</name>
    <dbReference type="NCBI Taxonomy" id="66713"/>
    <lineage>
        <taxon>Eukaryota</taxon>
        <taxon>Metazoa</taxon>
        <taxon>Spiralia</taxon>
        <taxon>Lophotrochozoa</taxon>
        <taxon>Mollusca</taxon>
        <taxon>Bivalvia</taxon>
        <taxon>Autobranchia</taxon>
        <taxon>Pteriomorphia</taxon>
        <taxon>Pterioida</taxon>
        <taxon>Pterioidea</taxon>
        <taxon>Pteriidae</taxon>
        <taxon>Pinctada</taxon>
    </lineage>
</organism>
<dbReference type="InterPro" id="IPR002181">
    <property type="entry name" value="Fibrinogen_a/b/g_C_dom"/>
</dbReference>
<proteinExistence type="predicted"/>
<comment type="caution">
    <text evidence="2">The sequence shown here is derived from an EMBL/GenBank/DDBJ whole genome shotgun (WGS) entry which is preliminary data.</text>
</comment>
<dbReference type="AlphaFoldDB" id="A0AA88YA01"/>
<evidence type="ECO:0000313" key="3">
    <source>
        <dbReference type="Proteomes" id="UP001186944"/>
    </source>
</evidence>
<keyword evidence="3" id="KW-1185">Reference proteome</keyword>
<feature type="non-terminal residue" evidence="2">
    <location>
        <position position="1"/>
    </location>
</feature>
<accession>A0AA88YA01</accession>
<reference evidence="2" key="1">
    <citation type="submission" date="2019-08" db="EMBL/GenBank/DDBJ databases">
        <title>The improved chromosome-level genome for the pearl oyster Pinctada fucata martensii using PacBio sequencing and Hi-C.</title>
        <authorList>
            <person name="Zheng Z."/>
        </authorList>
    </citation>
    <scope>NUCLEOTIDE SEQUENCE</scope>
    <source>
        <strain evidence="2">ZZ-2019</strain>
        <tissue evidence="2">Adductor muscle</tissue>
    </source>
</reference>
<dbReference type="SUPFAM" id="SSF56496">
    <property type="entry name" value="Fibrinogen C-terminal domain-like"/>
    <property type="match status" value="1"/>
</dbReference>
<gene>
    <name evidence="2" type="ORF">FSP39_000902</name>
</gene>
<dbReference type="Proteomes" id="UP001186944">
    <property type="component" value="Unassembled WGS sequence"/>
</dbReference>
<dbReference type="Gene3D" id="3.90.215.10">
    <property type="entry name" value="Gamma Fibrinogen, chain A, domain 1"/>
    <property type="match status" value="1"/>
</dbReference>
<dbReference type="InterPro" id="IPR014716">
    <property type="entry name" value="Fibrinogen_a/b/g_C_1"/>
</dbReference>